<evidence type="ECO:0000313" key="2">
    <source>
        <dbReference type="EMBL" id="EOB13561.1"/>
    </source>
</evidence>
<sequence>MNIEIITVFFMYLQVARFSNVKEKIAKFNSMEKEANEISPRKSIEELSNQNSSPGTLQNVRKTRYMVLQLEKNIGKKNDDATKEMTIFLKLFKDMKKMSLSKAVTRTYTLPCSRTLDCVDPNSSSNSDTSEGSFSSVSSKESSDVKISSEIKDDLSQSLDNSIH</sequence>
<proteinExistence type="predicted"/>
<dbReference type="AlphaFoldDB" id="R0KS20"/>
<evidence type="ECO:0000313" key="3">
    <source>
        <dbReference type="Proteomes" id="UP000016927"/>
    </source>
</evidence>
<feature type="compositionally biased region" description="Polar residues" evidence="1">
    <location>
        <begin position="46"/>
        <end position="57"/>
    </location>
</feature>
<dbReference type="HOGENOM" id="CLU_1619524_0_0_1"/>
<name>R0KS20_NOSB1</name>
<reference evidence="2 3" key="1">
    <citation type="journal article" date="2013" name="BMC Genomics">
        <title>Comparative genomics of parasitic silkworm microsporidia reveal an association between genome expansion and host adaptation.</title>
        <authorList>
            <person name="Pan G."/>
            <person name="Xu J."/>
            <person name="Li T."/>
            <person name="Xia Q."/>
            <person name="Liu S.L."/>
            <person name="Zhang G."/>
            <person name="Li S."/>
            <person name="Li C."/>
            <person name="Liu H."/>
            <person name="Yang L."/>
            <person name="Liu T."/>
            <person name="Zhang X."/>
            <person name="Wu Z."/>
            <person name="Fan W."/>
            <person name="Dang X."/>
            <person name="Xiang H."/>
            <person name="Tao M."/>
            <person name="Li Y."/>
            <person name="Hu J."/>
            <person name="Li Z."/>
            <person name="Lin L."/>
            <person name="Luo J."/>
            <person name="Geng L."/>
            <person name="Wang L."/>
            <person name="Long M."/>
            <person name="Wan Y."/>
            <person name="He N."/>
            <person name="Zhang Z."/>
            <person name="Lu C."/>
            <person name="Keeling P.J."/>
            <person name="Wang J."/>
            <person name="Xiang Z."/>
            <person name="Zhou Z."/>
        </authorList>
    </citation>
    <scope>NUCLEOTIDE SEQUENCE [LARGE SCALE GENOMIC DNA]</scope>
    <source>
        <strain evidence="3">CQ1 / CVCC 102059</strain>
    </source>
</reference>
<feature type="compositionally biased region" description="Basic and acidic residues" evidence="1">
    <location>
        <begin position="141"/>
        <end position="155"/>
    </location>
</feature>
<protein>
    <submittedName>
        <fullName evidence="2">Uncharacterized protein</fullName>
    </submittedName>
</protein>
<evidence type="ECO:0000256" key="1">
    <source>
        <dbReference type="SAM" id="MobiDB-lite"/>
    </source>
</evidence>
<feature type="compositionally biased region" description="Low complexity" evidence="1">
    <location>
        <begin position="123"/>
        <end position="140"/>
    </location>
</feature>
<accession>R0KS20</accession>
<dbReference type="Proteomes" id="UP000016927">
    <property type="component" value="Unassembled WGS sequence"/>
</dbReference>
<keyword evidence="3" id="KW-1185">Reference proteome</keyword>
<dbReference type="EMBL" id="KB908974">
    <property type="protein sequence ID" value="EOB13561.1"/>
    <property type="molecule type" value="Genomic_DNA"/>
</dbReference>
<gene>
    <name evidence="2" type="ORF">NBO_66g0020</name>
</gene>
<feature type="region of interest" description="Disordered" evidence="1">
    <location>
        <begin position="37"/>
        <end position="57"/>
    </location>
</feature>
<dbReference type="VEuPathDB" id="MicrosporidiaDB:NBO_66g0020"/>
<organism evidence="2 3">
    <name type="scientific">Nosema bombycis (strain CQ1 / CVCC 102059)</name>
    <name type="common">Microsporidian parasite</name>
    <name type="synonym">Pebrine of silkworm</name>
    <dbReference type="NCBI Taxonomy" id="578461"/>
    <lineage>
        <taxon>Eukaryota</taxon>
        <taxon>Fungi</taxon>
        <taxon>Fungi incertae sedis</taxon>
        <taxon>Microsporidia</taxon>
        <taxon>Nosematidae</taxon>
        <taxon>Nosema</taxon>
    </lineage>
</organism>
<feature type="region of interest" description="Disordered" evidence="1">
    <location>
        <begin position="119"/>
        <end position="164"/>
    </location>
</feature>